<comment type="caution">
    <text evidence="5">The sequence shown here is derived from an EMBL/GenBank/DDBJ whole genome shotgun (WGS) entry which is preliminary data.</text>
</comment>
<evidence type="ECO:0000313" key="5">
    <source>
        <dbReference type="EMBL" id="KAJ2805495.1"/>
    </source>
</evidence>
<feature type="compositionally biased region" description="Acidic residues" evidence="3">
    <location>
        <begin position="3035"/>
        <end position="3047"/>
    </location>
</feature>
<feature type="compositionally biased region" description="Low complexity" evidence="3">
    <location>
        <begin position="3265"/>
        <end position="3292"/>
    </location>
</feature>
<sequence length="3671" mass="397585">LGVEPARLLPATARVLTTVQREGDSGTAVGVAPFFVETGSPTAGAADGFALHAPTTLDNATRVLRAMHVGRAVLLEGSPGVGKTALVSTLARVAGQRLERINLSDQTDIMDLFGTDVPAAGGGFAWRDAPFLQALRRGDWVLLDEINLASQSVLEGLNSCLDHRGAVYISELDREFTVARGCRIFAAQNPLAQGGGRKGLPRSFVNRFTAVHVAELQRDDLQAICDGLYGISADSAPALEFNWRMHQSTMVRRQFGAAGAPWEFNLRDVNRLMELARAESALGPGRRPAAEAVRMLYVHRMRTPHDRDCVRRLFAEVFGRALEQPVPPVHVTAELLQIGGAVLPRLPRSAGGSALASVSRLRSLHSQLPYAESLARCLEMRWMPILVGAAGTGKTALVRWLAQATGNHLVEFSMNASVDTSELLGGFEQVDVQRHRAVLLRAADALVDAAQAACDFGSEAAQRLARQGSAGELFERVEELLVLAEELLVDDRDELPDEHLAQAEELLAHADSGADTPPAPATLIKLAITVTRKRLVALQRLEAAGRFEWVDGVLVQALERGHWLLVDRANLCSAAVLDRLNGLLEPGGVLHVNEDPARSSPVVPHPRFRMILAVDPHYGELSRAMRNRGVEICLLPAPSAADCAEVAHASGLDRSLVPAVASAQPLVPLVQHAMHAAECVQRGAVAELVGPASAPLLFPAPQLDARDAATVRAWWLAGAVAAAHRAEGGLRLLLAVLSTLPPSPVAPEALLLRAMLPADTAVARALALPEPLANAVERARTELALSSSIDLQLLAAVPLWLELNPGVLYALNRYAACDAAAAWHPALLATLLFWRERAVGKLLAPPADPAAARELVLKRPNVDATHAHALFAVVDGCTGLVAEWDALAAAWPQATQATSDLTLHVRSLRALHGLAHRLVALLADEHVATASEQAVALEGIQTALRCLEAAPGRVGQQATSLLHAVDRLVLDASHSARIWTLLHPTTLPDQKSRDLETTLWAGVRALPNANERDAAVEALALLYAAAGRKNKDRIVAAVEHFVHLHSLAALPTTHTSTAPSDVSPAGVIADIVQLGSWHHIARFTLLAGCLPRDSPLRRRLTAELQCHVSGAAVAQHSPWALLLTRLGWAVNSSSGAETARALLPLFTDAAFQWHLQLTSAADFAPLLDAPTLRLWRPVATELSWKRSRALLLNCTLLDCDDAAAECRALGRSLALFQPSPPSVADQLVMCIGLIMLTCSAAATNSSGIAESPHLVACTEQLIAELSSVQAPEAAATVETELIDYWHTELLRASAPIADLLVPAADALCAALKSFVMEDACLALVEVAVCLLAVSLPARPVDPAAKAHARSAWLADDITTVAADLDAYQLVQRSMTGESDTLATRPFVNQLAVLEKQRSEIELVYRPATSSDGSRFADLWQDAHNLLSGVLGRVRSTCKQLMATELPPAADIQALTATLDQFETRARTRYFAAFRDVAQLWCLCVRQANLGLTQLAELRRVACAGRTRELARHVHDLYRLPMDGIPASFASNRCMLQAQSQLKAAVYSAPPAANPLKAYGELSTALLTRIVVGVQVRGSLAPADLEALDAILRDAYEIHKRAVDEKRRRDAEAASLFKFQGTVEQTDEQLLSEIFPGYEDIYDDLADDSQKPAPPSFQDISEDTVATIAACHQYLMLQFSAVLPAQDVRHAQITAAQRHALLLACSLSQMIPELATMHTGSNADVELRGANLVSLATAVRAASTAESNNGSGALAGVRAEHVYDFYKDAAASEAMLLKPLAQAIAGRAEELLQEWPDHAVLQQIRDMAQRLLQQPVTAPLAKLLSGLELLHTRAQDWEAYASRDLSISQLHDAAQLIIRWRQQELNSWPHLLRAQELAFVRRPNELWFGLYAALVVPERVELPDLAGAVDQFLQGSPAGEFHGRLNMLWAFARHRAALLSVRAAQENTEVAQALRADSVYGPLTNAIHYYLQYSACISEHLDRTNQAVRKDLAQYVRISSWKDVNPAALRASAQKTHKHLTKCVRRWREALSQPIFQITQLHQSAAIATVKIPPLTPVSLPLRGKGFDIAPAVSLSSLPLGKAAPWADAADGGVPAIDAALATAAASYVTSAAVAKVLEASPLTLAQLHRHMGRAPVFGQPLELVPGALEAFAGQIVADISHFQSVETPKHLTKAGAAAAAAAKSAAPSKKRIIRSKKPQADEAEAEDVPDEEERQRLIQQFWGEQRNQRRTRLKEILKAMQQLGLRRHFRAAAESSGSKDSAVAQPEHTAALKGLAPVLAQPPLDVAAWQEATAVAASTNSTAVYMHAPVALDNWQQASAGFFQLSAQLAQLRTATFEDHSPEVGAQQIQLITNLMECLNHHVVRDRQCASDLLSHATSWMQAVVPWTGLATDASPLTQNTADPVALKRAIDETVALLEQLFVAVRMITDAGVWNADCTTAATQATAALSAGFPRVRNAQQQLATVHASMVATQMSGMATEDAGGMLAVSHAAAVAVEEVKGAVEELQTALHEAAEIEARLAPGLLEPWRFPLTAATDRLAALSRGLTDASSDAAIQMEMAEDIRMEMADDAPAEVAELAGQWTIAVMNVWQAIHAAEEQFRAANNAADANTWGFGSKELLQRLELVQGFSRALHLPAMIGLVQRLTRLSGAPAILQSAKWQGLLTRVVRPWICQYSLIVQHVVALYAAFHRALVHFALTTTTALTSVIVHGLGSNDVFDTEEGSGQSLQSGTGMGDGSTAGAKNVSDEIEGEDQVEGLQGAEQDPNDDQNEPSRNEDAVEMDNDFDGQLGDADLESDNADSDEEKSDDEDNEDDLDEQVGDVDPTDPTSLDDKLWNDEEKDESKDEDSKVDGKAQPQNQQSDIVAGDEDDDGDDKNADSNDAGEQVEDAENDLSDGSGDDEEESDAEGSELGDQVNQDTLDRMADVEDAGEQLDMPEDLDMDAGDESEEDDGIDADMGGDDLPEDEPIEQRPEDMDEDSAEQADNDVDMDDATEGKDAENAEKEDDQQMADDSDEEMQDGSDEGGAASDHEGASDAEDEDDDPDADGQEKQPGEDAPEDEQAKENSGADKPTNGVDSAMNMDGREDMDPNTSAESQQALSKPSEASTGNEQQQQQPMQSAASQQEMQMQPDASQNQQEQQQSELDQSQKLNPERTLADVIEKWERRLNVVMRENEPEEQEPPLPQKQEDGDSAEQNQETAPEASEFEHVKQDEHFDKVALADAEEQERDQQDFQPMDIDEDDTQQDDDHSAEQDAAAEQDLVDQAAGAQSSANPAASNPQQQQQQQPSQKPQDTRDLSGAAQMQQSKAGEEEEGEDGAMDSVDERTAAEAEDNGQHEHNEDSSDELQAVDIEQLRAELEQETAAWREDPQRNEQAQELWQAYTRLTHDLSLTLSEQLRLILTPTQATQLRGDYRTGKRLNMKRIIPYIASDFRKDKIWLRRTKPARREYQVMVALDNSKSMAQSTQAVELAYETLALVTTALNQLEVGQLAVVSFGADVSLLHPFDCPFDAEAGARVLSRFTFVDDKTDVVQLMDASLQLFDAAAVTASATAEDLWRLQLVISDGVCQDHARLLRQVRAAMEQRIMTVFIVLDRSAIASAADDVDPEKDSIMNTQHVSFVTGPNGKMEMKVERYLDTFPFKYYVVLRDIHGLPAVLAETLRQYFSLVGSE</sequence>
<feature type="compositionally biased region" description="Basic and acidic residues" evidence="3">
    <location>
        <begin position="2831"/>
        <end position="2853"/>
    </location>
</feature>
<evidence type="ECO:0000256" key="2">
    <source>
        <dbReference type="ARBA" id="ARBA00022840"/>
    </source>
</evidence>
<dbReference type="GO" id="GO:0016887">
    <property type="term" value="F:ATP hydrolysis activity"/>
    <property type="evidence" value="ECO:0007669"/>
    <property type="project" value="InterPro"/>
</dbReference>
<dbReference type="PROSITE" id="PS50234">
    <property type="entry name" value="VWFA"/>
    <property type="match status" value="1"/>
</dbReference>
<accession>A0A9W8LVD1</accession>
<dbReference type="PANTHER" id="PTHR48103:SF2">
    <property type="entry name" value="MIDASIN"/>
    <property type="match status" value="1"/>
</dbReference>
<dbReference type="SMART" id="SM00382">
    <property type="entry name" value="AAA"/>
    <property type="match status" value="2"/>
</dbReference>
<proteinExistence type="predicted"/>
<dbReference type="PANTHER" id="PTHR48103">
    <property type="entry name" value="MIDASIN-RELATED"/>
    <property type="match status" value="1"/>
</dbReference>
<dbReference type="InterPro" id="IPR003593">
    <property type="entry name" value="AAA+_ATPase"/>
</dbReference>
<feature type="region of interest" description="Disordered" evidence="3">
    <location>
        <begin position="2721"/>
        <end position="3157"/>
    </location>
</feature>
<feature type="compositionally biased region" description="Polar residues" evidence="3">
    <location>
        <begin position="3090"/>
        <end position="3110"/>
    </location>
</feature>
<dbReference type="GO" id="GO:0005524">
    <property type="term" value="F:ATP binding"/>
    <property type="evidence" value="ECO:0007669"/>
    <property type="project" value="UniProtKB-KW"/>
</dbReference>
<feature type="compositionally biased region" description="Acidic residues" evidence="3">
    <location>
        <begin position="2975"/>
        <end position="2993"/>
    </location>
</feature>
<feature type="region of interest" description="Disordered" evidence="3">
    <location>
        <begin position="3327"/>
        <end position="3346"/>
    </location>
</feature>
<reference evidence="5" key="1">
    <citation type="submission" date="2022-07" db="EMBL/GenBank/DDBJ databases">
        <title>Phylogenomic reconstructions and comparative analyses of Kickxellomycotina fungi.</title>
        <authorList>
            <person name="Reynolds N.K."/>
            <person name="Stajich J.E."/>
            <person name="Barry K."/>
            <person name="Grigoriev I.V."/>
            <person name="Crous P."/>
            <person name="Smith M.E."/>
        </authorList>
    </citation>
    <scope>NUCLEOTIDE SEQUENCE</scope>
    <source>
        <strain evidence="5">NRRL 1565</strain>
    </source>
</reference>
<name>A0A9W8LVD1_9FUNG</name>
<evidence type="ECO:0000256" key="1">
    <source>
        <dbReference type="ARBA" id="ARBA00022741"/>
    </source>
</evidence>
<dbReference type="GO" id="GO:0000027">
    <property type="term" value="P:ribosomal large subunit assembly"/>
    <property type="evidence" value="ECO:0007669"/>
    <property type="project" value="TreeGrafter"/>
</dbReference>
<dbReference type="FunFam" id="3.40.50.300:FF:001384">
    <property type="entry name" value="Midasin"/>
    <property type="match status" value="1"/>
</dbReference>
<feature type="compositionally biased region" description="Low complexity" evidence="3">
    <location>
        <begin position="3111"/>
        <end position="3149"/>
    </location>
</feature>
<keyword evidence="1" id="KW-0547">Nucleotide-binding</keyword>
<feature type="compositionally biased region" description="Acidic residues" evidence="3">
    <location>
        <begin position="2201"/>
        <end position="2212"/>
    </location>
</feature>
<dbReference type="SUPFAM" id="SSF53300">
    <property type="entry name" value="vWA-like"/>
    <property type="match status" value="1"/>
</dbReference>
<dbReference type="Proteomes" id="UP001140094">
    <property type="component" value="Unassembled WGS sequence"/>
</dbReference>
<gene>
    <name evidence="5" type="primary">MDN1_2</name>
    <name evidence="5" type="ORF">H4R20_002068</name>
</gene>
<protein>
    <submittedName>
        <fullName evidence="5">AAA ATPase midasin</fullName>
    </submittedName>
</protein>
<dbReference type="SUPFAM" id="SSF52540">
    <property type="entry name" value="P-loop containing nucleoside triphosphate hydrolases"/>
    <property type="match status" value="2"/>
</dbReference>
<feature type="region of interest" description="Disordered" evidence="3">
    <location>
        <begin position="2187"/>
        <end position="2212"/>
    </location>
</feature>
<dbReference type="InterPro" id="IPR011704">
    <property type="entry name" value="ATPase_dyneun-rel_AAA"/>
</dbReference>
<feature type="compositionally biased region" description="Basic residues" evidence="3">
    <location>
        <begin position="2188"/>
        <end position="2197"/>
    </location>
</feature>
<dbReference type="Gene3D" id="3.40.50.300">
    <property type="entry name" value="P-loop containing nucleotide triphosphate hydrolases"/>
    <property type="match status" value="2"/>
</dbReference>
<dbReference type="InterPro" id="IPR027417">
    <property type="entry name" value="P-loop_NTPase"/>
</dbReference>
<dbReference type="CDD" id="cd00009">
    <property type="entry name" value="AAA"/>
    <property type="match status" value="1"/>
</dbReference>
<feature type="compositionally biased region" description="Basic and acidic residues" evidence="3">
    <location>
        <begin position="3327"/>
        <end position="3342"/>
    </location>
</feature>
<feature type="compositionally biased region" description="Acidic residues" evidence="3">
    <location>
        <begin position="2885"/>
        <end position="2911"/>
    </location>
</feature>
<feature type="compositionally biased region" description="Acidic residues" evidence="3">
    <location>
        <begin position="3003"/>
        <end position="3023"/>
    </location>
</feature>
<evidence type="ECO:0000313" key="6">
    <source>
        <dbReference type="Proteomes" id="UP001140094"/>
    </source>
</evidence>
<feature type="region of interest" description="Disordered" evidence="3">
    <location>
        <begin position="3171"/>
        <end position="3322"/>
    </location>
</feature>
<dbReference type="EMBL" id="JANBUO010000283">
    <property type="protein sequence ID" value="KAJ2805495.1"/>
    <property type="molecule type" value="Genomic_DNA"/>
</dbReference>
<organism evidence="5 6">
    <name type="scientific">Coemansia guatemalensis</name>
    <dbReference type="NCBI Taxonomy" id="2761395"/>
    <lineage>
        <taxon>Eukaryota</taxon>
        <taxon>Fungi</taxon>
        <taxon>Fungi incertae sedis</taxon>
        <taxon>Zoopagomycota</taxon>
        <taxon>Kickxellomycotina</taxon>
        <taxon>Kickxellomycetes</taxon>
        <taxon>Kickxellales</taxon>
        <taxon>Kickxellaceae</taxon>
        <taxon>Coemansia</taxon>
    </lineage>
</organism>
<feature type="compositionally biased region" description="Acidic residues" evidence="3">
    <location>
        <begin position="2927"/>
        <end position="2968"/>
    </location>
</feature>
<dbReference type="InterPro" id="IPR036465">
    <property type="entry name" value="vWFA_dom_sf"/>
</dbReference>
<keyword evidence="2" id="KW-0067">ATP-binding</keyword>
<dbReference type="GO" id="GO:0000055">
    <property type="term" value="P:ribosomal large subunit export from nucleus"/>
    <property type="evidence" value="ECO:0007669"/>
    <property type="project" value="TreeGrafter"/>
</dbReference>
<feature type="compositionally biased region" description="Acidic residues" evidence="3">
    <location>
        <begin position="2793"/>
        <end position="2825"/>
    </location>
</feature>
<dbReference type="GO" id="GO:0005634">
    <property type="term" value="C:nucleus"/>
    <property type="evidence" value="ECO:0007669"/>
    <property type="project" value="TreeGrafter"/>
</dbReference>
<evidence type="ECO:0000256" key="3">
    <source>
        <dbReference type="SAM" id="MobiDB-lite"/>
    </source>
</evidence>
<evidence type="ECO:0000259" key="4">
    <source>
        <dbReference type="PROSITE" id="PS50234"/>
    </source>
</evidence>
<dbReference type="InterPro" id="IPR040848">
    <property type="entry name" value="AAA_lid_7"/>
</dbReference>
<feature type="compositionally biased region" description="Basic and acidic residues" evidence="3">
    <location>
        <begin position="3206"/>
        <end position="3220"/>
    </location>
</feature>
<dbReference type="GO" id="GO:0030687">
    <property type="term" value="C:preribosome, large subunit precursor"/>
    <property type="evidence" value="ECO:0007669"/>
    <property type="project" value="TreeGrafter"/>
</dbReference>
<dbReference type="Pfam" id="PF17867">
    <property type="entry name" value="AAA_lid_7"/>
    <property type="match status" value="1"/>
</dbReference>
<feature type="non-terminal residue" evidence="5">
    <location>
        <position position="1"/>
    </location>
</feature>
<feature type="domain" description="VWFA" evidence="4">
    <location>
        <begin position="3451"/>
        <end position="3661"/>
    </location>
</feature>
<dbReference type="OrthoDB" id="5186at2759"/>
<dbReference type="Pfam" id="PF07728">
    <property type="entry name" value="AAA_5"/>
    <property type="match status" value="3"/>
</dbReference>
<keyword evidence="6" id="KW-1185">Reference proteome</keyword>
<dbReference type="InterPro" id="IPR002035">
    <property type="entry name" value="VWF_A"/>
</dbReference>